<evidence type="ECO:0000256" key="3">
    <source>
        <dbReference type="ARBA" id="ARBA00022679"/>
    </source>
</evidence>
<keyword evidence="2 6" id="KW-0489">Methyltransferase</keyword>
<dbReference type="EMBL" id="FOOQ01000002">
    <property type="protein sequence ID" value="SFG38302.1"/>
    <property type="molecule type" value="Genomic_DNA"/>
</dbReference>
<gene>
    <name evidence="6" type="ORF">SAMN04488063_1872</name>
</gene>
<dbReference type="PANTHER" id="PTHR45875:SF1">
    <property type="entry name" value="METHYLTRANSFERASE N6AMT1"/>
    <property type="match status" value="1"/>
</dbReference>
<organism evidence="6 7">
    <name type="scientific">Halopelagius inordinatus</name>
    <dbReference type="NCBI Taxonomy" id="553467"/>
    <lineage>
        <taxon>Archaea</taxon>
        <taxon>Methanobacteriati</taxon>
        <taxon>Methanobacteriota</taxon>
        <taxon>Stenosarchaea group</taxon>
        <taxon>Halobacteria</taxon>
        <taxon>Halobacteriales</taxon>
        <taxon>Haloferacaceae</taxon>
    </lineage>
</organism>
<comment type="similarity">
    <text evidence="1">Belongs to the eukaryotic/archaeal PrmC-related family.</text>
</comment>
<sequence>MTGDDLADRRGMETAVYQPAEDSGLLAEAVVERGHGRFLEVGTGSGWVAQKAVTDADDVESVVATDVNPHACRSARERGREVASAGGIDVVRASLLDPFADDAFDTVAFNPPYLPTDPENEWSDWMERALSGGETGRELIDPFVDDVGRVLAPGGVVLLLVSSLTGYDDVVERVERRGFDHEVVVRESYPFETLSVLALSVK</sequence>
<dbReference type="PROSITE" id="PS00092">
    <property type="entry name" value="N6_MTASE"/>
    <property type="match status" value="1"/>
</dbReference>
<accession>A0A1I2RCV5</accession>
<evidence type="ECO:0000313" key="7">
    <source>
        <dbReference type="Proteomes" id="UP000198876"/>
    </source>
</evidence>
<dbReference type="STRING" id="553467.SAMN04488063_1872"/>
<evidence type="ECO:0000313" key="6">
    <source>
        <dbReference type="EMBL" id="SFG38302.1"/>
    </source>
</evidence>
<dbReference type="OrthoDB" id="27149at2157"/>
<dbReference type="InterPro" id="IPR007848">
    <property type="entry name" value="Small_mtfrase_dom"/>
</dbReference>
<dbReference type="Proteomes" id="UP000198876">
    <property type="component" value="Unassembled WGS sequence"/>
</dbReference>
<dbReference type="InterPro" id="IPR052190">
    <property type="entry name" value="Euk-Arch_PrmC-MTase"/>
</dbReference>
<dbReference type="NCBIfam" id="TIGR00537">
    <property type="entry name" value="hemK_rel_arch"/>
    <property type="match status" value="1"/>
</dbReference>
<dbReference type="PANTHER" id="PTHR45875">
    <property type="entry name" value="METHYLTRANSFERASE N6AMT1"/>
    <property type="match status" value="1"/>
</dbReference>
<keyword evidence="4" id="KW-0949">S-adenosyl-L-methionine</keyword>
<dbReference type="InterPro" id="IPR029063">
    <property type="entry name" value="SAM-dependent_MTases_sf"/>
</dbReference>
<dbReference type="GO" id="GO:0008757">
    <property type="term" value="F:S-adenosylmethionine-dependent methyltransferase activity"/>
    <property type="evidence" value="ECO:0007669"/>
    <property type="project" value="TreeGrafter"/>
</dbReference>
<dbReference type="CDD" id="cd02440">
    <property type="entry name" value="AdoMet_MTases"/>
    <property type="match status" value="1"/>
</dbReference>
<dbReference type="InterPro" id="IPR002052">
    <property type="entry name" value="DNA_methylase_N6_adenine_CS"/>
</dbReference>
<evidence type="ECO:0000256" key="1">
    <source>
        <dbReference type="ARBA" id="ARBA00006149"/>
    </source>
</evidence>
<protein>
    <submittedName>
        <fullName evidence="6">Release factor glutamine methyltransferase</fullName>
    </submittedName>
</protein>
<keyword evidence="7" id="KW-1185">Reference proteome</keyword>
<dbReference type="AlphaFoldDB" id="A0A1I2RCV5"/>
<dbReference type="SUPFAM" id="SSF53335">
    <property type="entry name" value="S-adenosyl-L-methionine-dependent methyltransferases"/>
    <property type="match status" value="1"/>
</dbReference>
<feature type="domain" description="Methyltransferase small" evidence="5">
    <location>
        <begin position="23"/>
        <end position="113"/>
    </location>
</feature>
<keyword evidence="3 6" id="KW-0808">Transferase</keyword>
<proteinExistence type="inferred from homology"/>
<name>A0A1I2RCV5_9EURY</name>
<dbReference type="GO" id="GO:0003676">
    <property type="term" value="F:nucleic acid binding"/>
    <property type="evidence" value="ECO:0007669"/>
    <property type="project" value="InterPro"/>
</dbReference>
<dbReference type="GO" id="GO:0032259">
    <property type="term" value="P:methylation"/>
    <property type="evidence" value="ECO:0007669"/>
    <property type="project" value="UniProtKB-KW"/>
</dbReference>
<dbReference type="InterPro" id="IPR004557">
    <property type="entry name" value="PrmC-related"/>
</dbReference>
<dbReference type="GO" id="GO:0008276">
    <property type="term" value="F:protein methyltransferase activity"/>
    <property type="evidence" value="ECO:0007669"/>
    <property type="project" value="TreeGrafter"/>
</dbReference>
<reference evidence="7" key="1">
    <citation type="submission" date="2016-10" db="EMBL/GenBank/DDBJ databases">
        <authorList>
            <person name="Varghese N."/>
            <person name="Submissions S."/>
        </authorList>
    </citation>
    <scope>NUCLEOTIDE SEQUENCE [LARGE SCALE GENOMIC DNA]</scope>
    <source>
        <strain evidence="7">CGMCC 1.7739</strain>
    </source>
</reference>
<dbReference type="GO" id="GO:0035657">
    <property type="term" value="C:eRF1 methyltransferase complex"/>
    <property type="evidence" value="ECO:0007669"/>
    <property type="project" value="TreeGrafter"/>
</dbReference>
<dbReference type="Pfam" id="PF05175">
    <property type="entry name" value="MTS"/>
    <property type="match status" value="1"/>
</dbReference>
<evidence type="ECO:0000256" key="2">
    <source>
        <dbReference type="ARBA" id="ARBA00022603"/>
    </source>
</evidence>
<evidence type="ECO:0000256" key="4">
    <source>
        <dbReference type="ARBA" id="ARBA00022691"/>
    </source>
</evidence>
<dbReference type="NCBIfam" id="NF011527">
    <property type="entry name" value="PRK14968.1-1"/>
    <property type="match status" value="1"/>
</dbReference>
<evidence type="ECO:0000259" key="5">
    <source>
        <dbReference type="Pfam" id="PF05175"/>
    </source>
</evidence>
<dbReference type="Gene3D" id="3.40.50.150">
    <property type="entry name" value="Vaccinia Virus protein VP39"/>
    <property type="match status" value="1"/>
</dbReference>